<dbReference type="InterPro" id="IPR050834">
    <property type="entry name" value="Glycosyltransf_2"/>
</dbReference>
<organism evidence="2 3">
    <name type="scientific">Muricoccus vinaceus</name>
    <dbReference type="NCBI Taxonomy" id="424704"/>
    <lineage>
        <taxon>Bacteria</taxon>
        <taxon>Pseudomonadati</taxon>
        <taxon>Pseudomonadota</taxon>
        <taxon>Alphaproteobacteria</taxon>
        <taxon>Acetobacterales</taxon>
        <taxon>Roseomonadaceae</taxon>
        <taxon>Muricoccus</taxon>
    </lineage>
</organism>
<dbReference type="PANTHER" id="PTHR43685">
    <property type="entry name" value="GLYCOSYLTRANSFERASE"/>
    <property type="match status" value="1"/>
</dbReference>
<dbReference type="CDD" id="cd00761">
    <property type="entry name" value="Glyco_tranf_GTA_type"/>
    <property type="match status" value="1"/>
</dbReference>
<dbReference type="InterPro" id="IPR029044">
    <property type="entry name" value="Nucleotide-diphossugar_trans"/>
</dbReference>
<dbReference type="Proteomes" id="UP001589789">
    <property type="component" value="Unassembled WGS sequence"/>
</dbReference>
<reference evidence="2 3" key="1">
    <citation type="submission" date="2024-09" db="EMBL/GenBank/DDBJ databases">
        <authorList>
            <person name="Sun Q."/>
            <person name="Mori K."/>
        </authorList>
    </citation>
    <scope>NUCLEOTIDE SEQUENCE [LARGE SCALE GENOMIC DNA]</scope>
    <source>
        <strain evidence="2 3">CCM 7468</strain>
    </source>
</reference>
<dbReference type="SUPFAM" id="SSF53448">
    <property type="entry name" value="Nucleotide-diphospho-sugar transferases"/>
    <property type="match status" value="1"/>
</dbReference>
<dbReference type="PANTHER" id="PTHR43685:SF2">
    <property type="entry name" value="GLYCOSYLTRANSFERASE 2-LIKE DOMAIN-CONTAINING PROTEIN"/>
    <property type="match status" value="1"/>
</dbReference>
<evidence type="ECO:0000259" key="1">
    <source>
        <dbReference type="Pfam" id="PF00535"/>
    </source>
</evidence>
<feature type="domain" description="Glycosyltransferase 2-like" evidence="1">
    <location>
        <begin position="38"/>
        <end position="200"/>
    </location>
</feature>
<dbReference type="EMBL" id="JBHLVZ010000076">
    <property type="protein sequence ID" value="MFC0388084.1"/>
    <property type="molecule type" value="Genomic_DNA"/>
</dbReference>
<dbReference type="RefSeq" id="WP_377054159.1">
    <property type="nucleotide sequence ID" value="NZ_JBHLVZ010000076.1"/>
</dbReference>
<comment type="caution">
    <text evidence="2">The sequence shown here is derived from an EMBL/GenBank/DDBJ whole genome shotgun (WGS) entry which is preliminary data.</text>
</comment>
<sequence length="334" mass="35784">MFGPFRRRTPVPAAASAPNQFPGAAATVGGAAGVARVSVVVPLYNHASYIGPAIESVLGQGAVLRELVVIDDGSTDDSARVMAGLAARDPRIRFRTQANQGAHATINAGLRDCTGEFVAILNSDDLYEPGRLDTLALALDADPGADIAASGIAFMDGEGAAVANDWYAEAMAFRAGRDMGTALVNANFLMTTSNFLFRRGLTAAIGDFAALRYTHDLDFALRALALGHRIALLGETLLRYRLHGSNTISEDHRRVRSEWAASTAAYLTLLWDRPDAPEPDWNAAGEMEEVLRRHELARAVHPCMAYLRRNGGGRLDSGPLLADEAFRARLVGWA</sequence>
<accession>A0ABV6IWT6</accession>
<dbReference type="Gene3D" id="3.90.550.10">
    <property type="entry name" value="Spore Coat Polysaccharide Biosynthesis Protein SpsA, Chain A"/>
    <property type="match status" value="1"/>
</dbReference>
<evidence type="ECO:0000313" key="2">
    <source>
        <dbReference type="EMBL" id="MFC0388084.1"/>
    </source>
</evidence>
<name>A0ABV6IWT6_9PROT</name>
<protein>
    <submittedName>
        <fullName evidence="2">Glycosyltransferase family 2 protein</fullName>
    </submittedName>
</protein>
<proteinExistence type="predicted"/>
<keyword evidence="3" id="KW-1185">Reference proteome</keyword>
<gene>
    <name evidence="2" type="ORF">ACFFIC_21435</name>
</gene>
<dbReference type="Pfam" id="PF00535">
    <property type="entry name" value="Glycos_transf_2"/>
    <property type="match status" value="1"/>
</dbReference>
<evidence type="ECO:0000313" key="3">
    <source>
        <dbReference type="Proteomes" id="UP001589789"/>
    </source>
</evidence>
<dbReference type="InterPro" id="IPR001173">
    <property type="entry name" value="Glyco_trans_2-like"/>
</dbReference>